<evidence type="ECO:0000256" key="6">
    <source>
        <dbReference type="SAM" id="Phobius"/>
    </source>
</evidence>
<evidence type="ECO:0000256" key="2">
    <source>
        <dbReference type="ARBA" id="ARBA00009773"/>
    </source>
</evidence>
<feature type="transmembrane region" description="Helical" evidence="6">
    <location>
        <begin position="478"/>
        <end position="506"/>
    </location>
</feature>
<evidence type="ECO:0000313" key="7">
    <source>
        <dbReference type="EMBL" id="PNR46614.1"/>
    </source>
</evidence>
<evidence type="ECO:0008006" key="10">
    <source>
        <dbReference type="Google" id="ProtNLM"/>
    </source>
</evidence>
<dbReference type="PANTHER" id="PTHR21716:SF4">
    <property type="entry name" value="TRANSMEMBRANE PROTEIN 245"/>
    <property type="match status" value="1"/>
</dbReference>
<evidence type="ECO:0000313" key="9">
    <source>
        <dbReference type="Proteomes" id="UP000006727"/>
    </source>
</evidence>
<proteinExistence type="inferred from homology"/>
<evidence type="ECO:0000256" key="5">
    <source>
        <dbReference type="ARBA" id="ARBA00023136"/>
    </source>
</evidence>
<keyword evidence="5 6" id="KW-0472">Membrane</keyword>
<reference evidence="7 9" key="2">
    <citation type="journal article" date="2018" name="Plant J.">
        <title>The Physcomitrella patens chromosome-scale assembly reveals moss genome structure and evolution.</title>
        <authorList>
            <person name="Lang D."/>
            <person name="Ullrich K.K."/>
            <person name="Murat F."/>
            <person name="Fuchs J."/>
            <person name="Jenkins J."/>
            <person name="Haas F.B."/>
            <person name="Piednoel M."/>
            <person name="Gundlach H."/>
            <person name="Van Bel M."/>
            <person name="Meyberg R."/>
            <person name="Vives C."/>
            <person name="Morata J."/>
            <person name="Symeonidi A."/>
            <person name="Hiss M."/>
            <person name="Muchero W."/>
            <person name="Kamisugi Y."/>
            <person name="Saleh O."/>
            <person name="Blanc G."/>
            <person name="Decker E.L."/>
            <person name="van Gessel N."/>
            <person name="Grimwood J."/>
            <person name="Hayes R.D."/>
            <person name="Graham S.W."/>
            <person name="Gunter L.E."/>
            <person name="McDaniel S.F."/>
            <person name="Hoernstein S.N.W."/>
            <person name="Larsson A."/>
            <person name="Li F.W."/>
            <person name="Perroud P.F."/>
            <person name="Phillips J."/>
            <person name="Ranjan P."/>
            <person name="Rokshar D.S."/>
            <person name="Rothfels C.J."/>
            <person name="Schneider L."/>
            <person name="Shu S."/>
            <person name="Stevenson D.W."/>
            <person name="Thummler F."/>
            <person name="Tillich M."/>
            <person name="Villarreal Aguilar J.C."/>
            <person name="Widiez T."/>
            <person name="Wong G.K."/>
            <person name="Wymore A."/>
            <person name="Zhang Y."/>
            <person name="Zimmer A.D."/>
            <person name="Quatrano R.S."/>
            <person name="Mayer K.F.X."/>
            <person name="Goodstein D."/>
            <person name="Casacuberta J.M."/>
            <person name="Vandepoele K."/>
            <person name="Reski R."/>
            <person name="Cuming A.C."/>
            <person name="Tuskan G.A."/>
            <person name="Maumus F."/>
            <person name="Salse J."/>
            <person name="Schmutz J."/>
            <person name="Rensing S.A."/>
        </authorList>
    </citation>
    <scope>NUCLEOTIDE SEQUENCE [LARGE SCALE GENOMIC DNA]</scope>
    <source>
        <strain evidence="8 9">cv. Gransden 2004</strain>
    </source>
</reference>
<reference evidence="7 9" key="1">
    <citation type="journal article" date="2008" name="Science">
        <title>The Physcomitrella genome reveals evolutionary insights into the conquest of land by plants.</title>
        <authorList>
            <person name="Rensing S."/>
            <person name="Lang D."/>
            <person name="Zimmer A."/>
            <person name="Terry A."/>
            <person name="Salamov A."/>
            <person name="Shapiro H."/>
            <person name="Nishiyama T."/>
            <person name="Perroud P.-F."/>
            <person name="Lindquist E."/>
            <person name="Kamisugi Y."/>
            <person name="Tanahashi T."/>
            <person name="Sakakibara K."/>
            <person name="Fujita T."/>
            <person name="Oishi K."/>
            <person name="Shin-I T."/>
            <person name="Kuroki Y."/>
            <person name="Toyoda A."/>
            <person name="Suzuki Y."/>
            <person name="Hashimoto A."/>
            <person name="Yamaguchi K."/>
            <person name="Sugano A."/>
            <person name="Kohara Y."/>
            <person name="Fujiyama A."/>
            <person name="Anterola A."/>
            <person name="Aoki S."/>
            <person name="Ashton N."/>
            <person name="Barbazuk W.B."/>
            <person name="Barker E."/>
            <person name="Bennetzen J."/>
            <person name="Bezanilla M."/>
            <person name="Blankenship R."/>
            <person name="Cho S.H."/>
            <person name="Dutcher S."/>
            <person name="Estelle M."/>
            <person name="Fawcett J.A."/>
            <person name="Gundlach H."/>
            <person name="Hanada K."/>
            <person name="Heyl A."/>
            <person name="Hicks K.A."/>
            <person name="Hugh J."/>
            <person name="Lohr M."/>
            <person name="Mayer K."/>
            <person name="Melkozernov A."/>
            <person name="Murata T."/>
            <person name="Nelson D."/>
            <person name="Pils B."/>
            <person name="Prigge M."/>
            <person name="Reiss B."/>
            <person name="Renner T."/>
            <person name="Rombauts S."/>
            <person name="Rushton P."/>
            <person name="Sanderfoot A."/>
            <person name="Schween G."/>
            <person name="Shiu S.-H."/>
            <person name="Stueber K."/>
            <person name="Theodoulou F.L."/>
            <person name="Tu H."/>
            <person name="Van de Peer Y."/>
            <person name="Verrier P.J."/>
            <person name="Waters E."/>
            <person name="Wood A."/>
            <person name="Yang L."/>
            <person name="Cove D."/>
            <person name="Cuming A."/>
            <person name="Hasebe M."/>
            <person name="Lucas S."/>
            <person name="Mishler D.B."/>
            <person name="Reski R."/>
            <person name="Grigoriev I."/>
            <person name="Quatrano R.S."/>
            <person name="Boore J.L."/>
        </authorList>
    </citation>
    <scope>NUCLEOTIDE SEQUENCE [LARGE SCALE GENOMIC DNA]</scope>
    <source>
        <strain evidence="8 9">cv. Gransden 2004</strain>
    </source>
</reference>
<sequence length="693" mass="77052">MFSALICAPYQAPVFLIFFVKNSCHLEWFFPLNFHSWTYMANPNFATTEQVHFANGEHDLLSTVINQCVASARDGDDYNSDSPEASVSVADDSIDPITEAREQLMAANPPLTAIGESFVGPVSTLSENEEGFAKNHDRDGANFQLAIYIAMAHAGLVLATAICYGVCLLLKDYWTPIHWAILISMPLHRIQAAAFEFWKRPLQLGLAQAFFAIPAAMLFALLDTVEDIRETFRAISIRDFAPISDDAKFYKLFQWLFFLWTCLLCYEYVGLVYMIAVACVAGATYRMLHVVHSIVTAKYTNWVPQAHEHRGSAAQLLFFTVHASRWSNRGLAQTLIKNLSFLVALQLIVSMTLVILGGTILFSFKVSVETKDAVDALKSNLEAGKRFSDWLGTSPTSLNIDKYMMMAYDTVVQRVNDYAEESNMTTVAHAAKEFLDVIAYNGGGNPATDDKSSFWEKFMTITHVFAEKFGGGSMSGSYSILVGLGTDVANFVKQVLVFVAMLFFLITSENGGVMEQVLHMIPLSELTRHKCASVLDRTISAVLVTTGKLMLFQALFTYLLFRFLKIHFLYVSTSIALVNGLMPVFPNWMASLPALLQLLIEKKILWGVSTAIIYKYVMDYGVTEIQGVVSNHNQYLTGLSIAGGMTLFQPAIKGVIMGPLVMTVLVALRDLYSEFVLKVVTAYQGSETQVRDH</sequence>
<dbReference type="PaxDb" id="3218-PP1S120_69V6.1"/>
<dbReference type="EnsemblPlants" id="Pp3c10_11290V3.1">
    <property type="protein sequence ID" value="Pp3c10_11290V3.1"/>
    <property type="gene ID" value="Pp3c10_11290"/>
</dbReference>
<dbReference type="Proteomes" id="UP000006727">
    <property type="component" value="Chromosome 10"/>
</dbReference>
<feature type="transmembrane region" description="Helical" evidence="6">
    <location>
        <begin position="339"/>
        <end position="362"/>
    </location>
</feature>
<dbReference type="InterPro" id="IPR002549">
    <property type="entry name" value="AI-2E-like"/>
</dbReference>
<keyword evidence="3 6" id="KW-0812">Transmembrane</keyword>
<gene>
    <name evidence="8" type="primary">LOC112287644</name>
    <name evidence="7" type="ORF">PHYPA_013733</name>
</gene>
<comment type="subcellular location">
    <subcellularLocation>
        <location evidence="1">Membrane</location>
        <topology evidence="1">Multi-pass membrane protein</topology>
    </subcellularLocation>
</comment>
<dbReference type="Gramene" id="Pp3c10_11290V3.3">
    <property type="protein sequence ID" value="Pp3c10_11290V3.3"/>
    <property type="gene ID" value="Pp3c10_11290"/>
</dbReference>
<evidence type="ECO:0000313" key="8">
    <source>
        <dbReference type="EnsemblPlants" id="Pp3c10_11290V3.1"/>
    </source>
</evidence>
<accession>A0A2K1JYK8</accession>
<feature type="transmembrane region" description="Helical" evidence="6">
    <location>
        <begin position="647"/>
        <end position="668"/>
    </location>
</feature>
<keyword evidence="9" id="KW-1185">Reference proteome</keyword>
<keyword evidence="4 6" id="KW-1133">Transmembrane helix</keyword>
<reference evidence="8" key="3">
    <citation type="submission" date="2020-12" db="UniProtKB">
        <authorList>
            <consortium name="EnsemblPlants"/>
        </authorList>
    </citation>
    <scope>IDENTIFICATION</scope>
</reference>
<name>A0A2K1JYK8_PHYPA</name>
<dbReference type="EnsemblPlants" id="Pp3c10_11290V3.3">
    <property type="protein sequence ID" value="Pp3c10_11290V3.3"/>
    <property type="gene ID" value="Pp3c10_11290"/>
</dbReference>
<evidence type="ECO:0000256" key="1">
    <source>
        <dbReference type="ARBA" id="ARBA00004141"/>
    </source>
</evidence>
<dbReference type="GO" id="GO:0016020">
    <property type="term" value="C:membrane"/>
    <property type="evidence" value="ECO:0007669"/>
    <property type="project" value="UniProtKB-SubCell"/>
</dbReference>
<feature type="transmembrane region" description="Helical" evidence="6">
    <location>
        <begin position="568"/>
        <end position="589"/>
    </location>
</feature>
<feature type="transmembrane region" description="Helical" evidence="6">
    <location>
        <begin position="257"/>
        <end position="283"/>
    </location>
</feature>
<comment type="similarity">
    <text evidence="2">Belongs to the autoinducer-2 exporter (AI-2E) (TC 2.A.86) family.</text>
</comment>
<dbReference type="PANTHER" id="PTHR21716">
    <property type="entry name" value="TRANSMEMBRANE PROTEIN"/>
    <property type="match status" value="1"/>
</dbReference>
<feature type="transmembrane region" description="Helical" evidence="6">
    <location>
        <begin position="539"/>
        <end position="561"/>
    </location>
</feature>
<dbReference type="AlphaFoldDB" id="A0A2K1JYK8"/>
<protein>
    <recommendedName>
        <fullName evidence="10">Transmembrane protein</fullName>
    </recommendedName>
</protein>
<dbReference type="EMBL" id="ABEU02000010">
    <property type="protein sequence ID" value="PNR46614.1"/>
    <property type="molecule type" value="Genomic_DNA"/>
</dbReference>
<evidence type="ECO:0000256" key="4">
    <source>
        <dbReference type="ARBA" id="ARBA00022989"/>
    </source>
</evidence>
<dbReference type="Gramene" id="Pp3c10_11290V3.1">
    <property type="protein sequence ID" value="Pp3c10_11290V3.1"/>
    <property type="gene ID" value="Pp3c10_11290"/>
</dbReference>
<evidence type="ECO:0000256" key="3">
    <source>
        <dbReference type="ARBA" id="ARBA00022692"/>
    </source>
</evidence>
<organism evidence="7">
    <name type="scientific">Physcomitrium patens</name>
    <name type="common">Spreading-leaved earth moss</name>
    <name type="synonym">Physcomitrella patens</name>
    <dbReference type="NCBI Taxonomy" id="3218"/>
    <lineage>
        <taxon>Eukaryota</taxon>
        <taxon>Viridiplantae</taxon>
        <taxon>Streptophyta</taxon>
        <taxon>Embryophyta</taxon>
        <taxon>Bryophyta</taxon>
        <taxon>Bryophytina</taxon>
        <taxon>Bryopsida</taxon>
        <taxon>Funariidae</taxon>
        <taxon>Funariales</taxon>
        <taxon>Funariaceae</taxon>
        <taxon>Physcomitrium</taxon>
    </lineage>
</organism>
<feature type="transmembrane region" description="Helical" evidence="6">
    <location>
        <begin position="145"/>
        <end position="170"/>
    </location>
</feature>